<evidence type="ECO:0000256" key="6">
    <source>
        <dbReference type="ARBA" id="ARBA00023315"/>
    </source>
</evidence>
<sequence>ANAAAGNEVIASERGDGYDAFREALSFATVDLAKRIAADGEGASKFVEVRVTGAASYEDAHRVARAITRYSLVKTCIYGGDFNWGRIAGAVGAAGVPLDQRSVEIRIGGIPAFVRGEPADYDEDQAAAVMTADEVLIEVDLGAGGERATAWTCDLTPEYVHLNAT</sequence>
<dbReference type="GO" id="GO:0004358">
    <property type="term" value="F:L-glutamate N-acetyltransferase activity, acting on acetyl-L-ornithine as donor"/>
    <property type="evidence" value="ECO:0007669"/>
    <property type="project" value="InterPro"/>
</dbReference>
<comment type="subcellular location">
    <subcellularLocation>
        <location evidence="1">Cytoplasm</location>
    </subcellularLocation>
</comment>
<dbReference type="HAMAP" id="MF_01106">
    <property type="entry name" value="ArgJ"/>
    <property type="match status" value="1"/>
</dbReference>
<dbReference type="PANTHER" id="PTHR23100">
    <property type="entry name" value="ARGININE BIOSYNTHESIS BIFUNCTIONAL PROTEIN ARGJ"/>
    <property type="match status" value="1"/>
</dbReference>
<reference evidence="7" key="1">
    <citation type="journal article" date="2014" name="Front. Microbiol.">
        <title>High frequency of phylogenetically diverse reductive dehalogenase-homologous genes in deep subseafloor sedimentary metagenomes.</title>
        <authorList>
            <person name="Kawai M."/>
            <person name="Futagami T."/>
            <person name="Toyoda A."/>
            <person name="Takaki Y."/>
            <person name="Nishi S."/>
            <person name="Hori S."/>
            <person name="Arai W."/>
            <person name="Tsubouchi T."/>
            <person name="Morono Y."/>
            <person name="Uchiyama I."/>
            <person name="Ito T."/>
            <person name="Fujiyama A."/>
            <person name="Inagaki F."/>
            <person name="Takami H."/>
        </authorList>
    </citation>
    <scope>NUCLEOTIDE SEQUENCE</scope>
    <source>
        <strain evidence="7">Expedition CK06-06</strain>
    </source>
</reference>
<keyword evidence="6" id="KW-0012">Acyltransferase</keyword>
<keyword evidence="5" id="KW-0068">Autocatalytic cleavage</keyword>
<dbReference type="InterPro" id="IPR042195">
    <property type="entry name" value="ArgJ_beta_C"/>
</dbReference>
<dbReference type="PANTHER" id="PTHR23100:SF0">
    <property type="entry name" value="ARGININE BIOSYNTHESIS BIFUNCTIONAL PROTEIN ARGJ, MITOCHONDRIAL"/>
    <property type="match status" value="1"/>
</dbReference>
<evidence type="ECO:0000256" key="3">
    <source>
        <dbReference type="ARBA" id="ARBA00022490"/>
    </source>
</evidence>
<dbReference type="InterPro" id="IPR002813">
    <property type="entry name" value="Arg_biosynth_ArgJ"/>
</dbReference>
<accession>X1IT36</accession>
<dbReference type="GO" id="GO:0006526">
    <property type="term" value="P:L-arginine biosynthetic process"/>
    <property type="evidence" value="ECO:0007669"/>
    <property type="project" value="InterPro"/>
</dbReference>
<evidence type="ECO:0000256" key="2">
    <source>
        <dbReference type="ARBA" id="ARBA00006774"/>
    </source>
</evidence>
<keyword evidence="4" id="KW-0808">Transferase</keyword>
<dbReference type="GO" id="GO:0004042">
    <property type="term" value="F:L-glutamate N-acetyltransferase activity"/>
    <property type="evidence" value="ECO:0007669"/>
    <property type="project" value="TreeGrafter"/>
</dbReference>
<dbReference type="Gene3D" id="3.10.20.340">
    <property type="entry name" value="ArgJ beta chain, C-terminal domain"/>
    <property type="match status" value="1"/>
</dbReference>
<dbReference type="FunFam" id="3.10.20.340:FF:000003">
    <property type="entry name" value="Arginine biosynthesis bifunctional protein ArgJ"/>
    <property type="match status" value="1"/>
</dbReference>
<name>X1IT36_9ZZZZ</name>
<feature type="non-terminal residue" evidence="7">
    <location>
        <position position="1"/>
    </location>
</feature>
<comment type="similarity">
    <text evidence="2">Belongs to the ArgJ family.</text>
</comment>
<evidence type="ECO:0000256" key="4">
    <source>
        <dbReference type="ARBA" id="ARBA00022679"/>
    </source>
</evidence>
<proteinExistence type="inferred from homology"/>
<evidence type="ECO:0000313" key="7">
    <source>
        <dbReference type="EMBL" id="GAH72420.1"/>
    </source>
</evidence>
<gene>
    <name evidence="7" type="ORF">S03H2_49435</name>
</gene>
<evidence type="ECO:0000256" key="5">
    <source>
        <dbReference type="ARBA" id="ARBA00022813"/>
    </source>
</evidence>
<comment type="caution">
    <text evidence="7">The sequence shown here is derived from an EMBL/GenBank/DDBJ whole genome shotgun (WGS) entry which is preliminary data.</text>
</comment>
<evidence type="ECO:0000256" key="1">
    <source>
        <dbReference type="ARBA" id="ARBA00004496"/>
    </source>
</evidence>
<dbReference type="InterPro" id="IPR016117">
    <property type="entry name" value="ArgJ-like_dom_sf"/>
</dbReference>
<organism evidence="7">
    <name type="scientific">marine sediment metagenome</name>
    <dbReference type="NCBI Taxonomy" id="412755"/>
    <lineage>
        <taxon>unclassified sequences</taxon>
        <taxon>metagenomes</taxon>
        <taxon>ecological metagenomes</taxon>
    </lineage>
</organism>
<dbReference type="GO" id="GO:0005737">
    <property type="term" value="C:cytoplasm"/>
    <property type="evidence" value="ECO:0007669"/>
    <property type="project" value="UniProtKB-SubCell"/>
</dbReference>
<dbReference type="Pfam" id="PF01960">
    <property type="entry name" value="ArgJ"/>
    <property type="match status" value="1"/>
</dbReference>
<dbReference type="SUPFAM" id="SSF56266">
    <property type="entry name" value="DmpA/ArgJ-like"/>
    <property type="match status" value="1"/>
</dbReference>
<dbReference type="GO" id="GO:0006592">
    <property type="term" value="P:ornithine biosynthetic process"/>
    <property type="evidence" value="ECO:0007669"/>
    <property type="project" value="TreeGrafter"/>
</dbReference>
<keyword evidence="3" id="KW-0963">Cytoplasm</keyword>
<dbReference type="AlphaFoldDB" id="X1IT36"/>
<protein>
    <submittedName>
        <fullName evidence="7">Uncharacterized protein</fullName>
    </submittedName>
</protein>
<dbReference type="EMBL" id="BARU01031239">
    <property type="protein sequence ID" value="GAH72420.1"/>
    <property type="molecule type" value="Genomic_DNA"/>
</dbReference>